<evidence type="ECO:0000256" key="3">
    <source>
        <dbReference type="ARBA" id="ARBA00022801"/>
    </source>
</evidence>
<evidence type="ECO:0000259" key="4">
    <source>
        <dbReference type="PROSITE" id="PS50830"/>
    </source>
</evidence>
<dbReference type="Proteomes" id="UP000772812">
    <property type="component" value="Unassembled WGS sequence"/>
</dbReference>
<dbReference type="SUPFAM" id="SSF50199">
    <property type="entry name" value="Staphylococcal nuclease"/>
    <property type="match status" value="1"/>
</dbReference>
<dbReference type="InterPro" id="IPR016071">
    <property type="entry name" value="Staphylococal_nuclease_OB-fold"/>
</dbReference>
<evidence type="ECO:0000313" key="5">
    <source>
        <dbReference type="EMBL" id="MBK3331532.1"/>
    </source>
</evidence>
<dbReference type="InterPro" id="IPR035437">
    <property type="entry name" value="SNase_OB-fold_sf"/>
</dbReference>
<protein>
    <submittedName>
        <fullName evidence="5">Thermonuclease</fullName>
    </submittedName>
</protein>
<dbReference type="PROSITE" id="PS01284">
    <property type="entry name" value="TNASE_2"/>
    <property type="match status" value="1"/>
</dbReference>
<dbReference type="Gene3D" id="2.40.50.90">
    <property type="match status" value="1"/>
</dbReference>
<accession>A0ABS1GF18</accession>
<dbReference type="EMBL" id="JAACYA010000001">
    <property type="protein sequence ID" value="MBK3331532.1"/>
    <property type="molecule type" value="Genomic_DNA"/>
</dbReference>
<keyword evidence="6" id="KW-1185">Reference proteome</keyword>
<sequence length="192" mass="22450">MLRSSAIAVSLLLLFLTGISYGWKPPREFVKAKVVKVIDGDTIIVKVRETTFNRRKTLKNLKFTVRLIGIDTPESRPNRRAKIQSRESERDIKTIIQLGKEAKHFTETLLFVRNAGKRKIYKTVFLEFDAQPQDRYGRLLAYVWLPDGRMLNQEIICGGYAYPLTIPPNVKYEKLFRRCFTEAREKKKGLWR</sequence>
<dbReference type="PANTHER" id="PTHR12302:SF3">
    <property type="entry name" value="SERINE_THREONINE-PROTEIN KINASE 31"/>
    <property type="match status" value="1"/>
</dbReference>
<evidence type="ECO:0000256" key="1">
    <source>
        <dbReference type="ARBA" id="ARBA00022722"/>
    </source>
</evidence>
<organism evidence="5 6">
    <name type="scientific">Persephonella atlantica</name>
    <dbReference type="NCBI Taxonomy" id="2699429"/>
    <lineage>
        <taxon>Bacteria</taxon>
        <taxon>Pseudomonadati</taxon>
        <taxon>Aquificota</taxon>
        <taxon>Aquificia</taxon>
        <taxon>Aquificales</taxon>
        <taxon>Hydrogenothermaceae</taxon>
        <taxon>Persephonella</taxon>
    </lineage>
</organism>
<dbReference type="Pfam" id="PF00565">
    <property type="entry name" value="SNase"/>
    <property type="match status" value="1"/>
</dbReference>
<proteinExistence type="predicted"/>
<keyword evidence="3" id="KW-0378">Hydrolase</keyword>
<dbReference type="SMART" id="SM00318">
    <property type="entry name" value="SNc"/>
    <property type="match status" value="1"/>
</dbReference>
<dbReference type="InterPro" id="IPR002071">
    <property type="entry name" value="Thermonucl_AS"/>
</dbReference>
<comment type="caution">
    <text evidence="5">The sequence shown here is derived from an EMBL/GenBank/DDBJ whole genome shotgun (WGS) entry which is preliminary data.</text>
</comment>
<dbReference type="RefSeq" id="WP_200672951.1">
    <property type="nucleotide sequence ID" value="NZ_JAACYA010000001.1"/>
</dbReference>
<keyword evidence="1" id="KW-0540">Nuclease</keyword>
<reference evidence="5 6" key="1">
    <citation type="journal article" date="2021" name="Syst. Appl. Microbiol.">
        <title>Persephonella atlantica sp. nov.: How to adapt to physico-chemical gradients in high temperature hydrothermal habitats.</title>
        <authorList>
            <person name="Francois D.X."/>
            <person name="Godfroy A."/>
            <person name="Mathien C."/>
            <person name="Aube J."/>
            <person name="Cathalot C."/>
            <person name="Lesongeur F."/>
            <person name="L'Haridon S."/>
            <person name="Philippon X."/>
            <person name="Roussel E.G."/>
        </authorList>
    </citation>
    <scope>NUCLEOTIDE SEQUENCE [LARGE SCALE GENOMIC DNA]</scope>
    <source>
        <strain evidence="5 6">MO1340</strain>
    </source>
</reference>
<feature type="domain" description="TNase-like" evidence="4">
    <location>
        <begin position="28"/>
        <end position="192"/>
    </location>
</feature>
<dbReference type="PANTHER" id="PTHR12302">
    <property type="entry name" value="EBNA2 BINDING PROTEIN P100"/>
    <property type="match status" value="1"/>
</dbReference>
<evidence type="ECO:0000256" key="2">
    <source>
        <dbReference type="ARBA" id="ARBA00022759"/>
    </source>
</evidence>
<gene>
    <name evidence="5" type="ORF">GWK41_00455</name>
</gene>
<evidence type="ECO:0000313" key="6">
    <source>
        <dbReference type="Proteomes" id="UP000772812"/>
    </source>
</evidence>
<name>A0ABS1GF18_9AQUI</name>
<keyword evidence="2" id="KW-0255">Endonuclease</keyword>
<dbReference type="PROSITE" id="PS50830">
    <property type="entry name" value="TNASE_3"/>
    <property type="match status" value="1"/>
</dbReference>